<dbReference type="RefSeq" id="WP_170196620.1">
    <property type="nucleotide sequence ID" value="NZ_JABBNB010000030.1"/>
</dbReference>
<gene>
    <name evidence="4" type="ORF">HH308_22815</name>
</gene>
<comment type="caution">
    <text evidence="4">The sequence shown here is derived from an EMBL/GenBank/DDBJ whole genome shotgun (WGS) entry which is preliminary data.</text>
</comment>
<dbReference type="Pfam" id="PF00440">
    <property type="entry name" value="TetR_N"/>
    <property type="match status" value="1"/>
</dbReference>
<evidence type="ECO:0000313" key="4">
    <source>
        <dbReference type="EMBL" id="NMO04051.1"/>
    </source>
</evidence>
<dbReference type="Proteomes" id="UP000550729">
    <property type="component" value="Unassembled WGS sequence"/>
</dbReference>
<sequence>MEPEPKRALARPTARGRETLAAIEAAARKVIEDKGFLRLTVSDIAAESGRSSASFYNYFDSKEDLVRYWAKGFQDEVRERVAPAYEHGLTARDRIDRSAHAHWDTYRDRLAEMIAISQLAMVDDDFAHYWHDLCGVAIDGIAQTIVRAQSDGYCPGIRPDVTAEAIVAMLNQFCYEQLADRRHGRGVAEDVAVSTLADIWYRAIYWYP</sequence>
<reference evidence="4 5" key="1">
    <citation type="submission" date="2020-04" db="EMBL/GenBank/DDBJ databases">
        <title>Gordonia sp. nov. TBRC 11910.</title>
        <authorList>
            <person name="Suriyachadkun C."/>
        </authorList>
    </citation>
    <scope>NUCLEOTIDE SEQUENCE [LARGE SCALE GENOMIC DNA]</scope>
    <source>
        <strain evidence="4 5">TBRC 11910</strain>
    </source>
</reference>
<evidence type="ECO:0000259" key="3">
    <source>
        <dbReference type="PROSITE" id="PS50977"/>
    </source>
</evidence>
<dbReference type="GO" id="GO:0000976">
    <property type="term" value="F:transcription cis-regulatory region binding"/>
    <property type="evidence" value="ECO:0007669"/>
    <property type="project" value="TreeGrafter"/>
</dbReference>
<dbReference type="SUPFAM" id="SSF46689">
    <property type="entry name" value="Homeodomain-like"/>
    <property type="match status" value="1"/>
</dbReference>
<evidence type="ECO:0000256" key="1">
    <source>
        <dbReference type="ARBA" id="ARBA00023125"/>
    </source>
</evidence>
<feature type="domain" description="HTH tetR-type" evidence="3">
    <location>
        <begin position="17"/>
        <end position="77"/>
    </location>
</feature>
<keyword evidence="5" id="KW-1185">Reference proteome</keyword>
<organism evidence="4 5">
    <name type="scientific">Gordonia asplenii</name>
    <dbReference type="NCBI Taxonomy" id="2725283"/>
    <lineage>
        <taxon>Bacteria</taxon>
        <taxon>Bacillati</taxon>
        <taxon>Actinomycetota</taxon>
        <taxon>Actinomycetes</taxon>
        <taxon>Mycobacteriales</taxon>
        <taxon>Gordoniaceae</taxon>
        <taxon>Gordonia</taxon>
    </lineage>
</organism>
<dbReference type="PRINTS" id="PR00455">
    <property type="entry name" value="HTHTETR"/>
</dbReference>
<dbReference type="EMBL" id="JABBNB010000030">
    <property type="protein sequence ID" value="NMO04051.1"/>
    <property type="molecule type" value="Genomic_DNA"/>
</dbReference>
<proteinExistence type="predicted"/>
<dbReference type="PANTHER" id="PTHR30055">
    <property type="entry name" value="HTH-TYPE TRANSCRIPTIONAL REGULATOR RUTR"/>
    <property type="match status" value="1"/>
</dbReference>
<dbReference type="GO" id="GO:0003700">
    <property type="term" value="F:DNA-binding transcription factor activity"/>
    <property type="evidence" value="ECO:0007669"/>
    <property type="project" value="TreeGrafter"/>
</dbReference>
<protein>
    <submittedName>
        <fullName evidence="4">TetR/AcrR family transcriptional regulator</fullName>
    </submittedName>
</protein>
<dbReference type="InterPro" id="IPR001647">
    <property type="entry name" value="HTH_TetR"/>
</dbReference>
<dbReference type="PROSITE" id="PS50977">
    <property type="entry name" value="HTH_TETR_2"/>
    <property type="match status" value="1"/>
</dbReference>
<dbReference type="InterPro" id="IPR050109">
    <property type="entry name" value="HTH-type_TetR-like_transc_reg"/>
</dbReference>
<dbReference type="InterPro" id="IPR009057">
    <property type="entry name" value="Homeodomain-like_sf"/>
</dbReference>
<dbReference type="Gene3D" id="1.10.10.60">
    <property type="entry name" value="Homeodomain-like"/>
    <property type="match status" value="1"/>
</dbReference>
<dbReference type="SUPFAM" id="SSF48498">
    <property type="entry name" value="Tetracyclin repressor-like, C-terminal domain"/>
    <property type="match status" value="1"/>
</dbReference>
<dbReference type="Gene3D" id="1.10.357.10">
    <property type="entry name" value="Tetracycline Repressor, domain 2"/>
    <property type="match status" value="1"/>
</dbReference>
<dbReference type="InterPro" id="IPR036271">
    <property type="entry name" value="Tet_transcr_reg_TetR-rel_C_sf"/>
</dbReference>
<evidence type="ECO:0000313" key="5">
    <source>
        <dbReference type="Proteomes" id="UP000550729"/>
    </source>
</evidence>
<feature type="DNA-binding region" description="H-T-H motif" evidence="2">
    <location>
        <begin position="40"/>
        <end position="59"/>
    </location>
</feature>
<name>A0A848L687_9ACTN</name>
<dbReference type="PANTHER" id="PTHR30055:SF226">
    <property type="entry name" value="HTH-TYPE TRANSCRIPTIONAL REGULATOR PKSA"/>
    <property type="match status" value="1"/>
</dbReference>
<evidence type="ECO:0000256" key="2">
    <source>
        <dbReference type="PROSITE-ProRule" id="PRU00335"/>
    </source>
</evidence>
<dbReference type="AlphaFoldDB" id="A0A848L687"/>
<keyword evidence="1 2" id="KW-0238">DNA-binding</keyword>
<accession>A0A848L687</accession>